<keyword evidence="2" id="KW-1185">Reference proteome</keyword>
<evidence type="ECO:0000313" key="1">
    <source>
        <dbReference type="EMBL" id="MBD2690842.1"/>
    </source>
</evidence>
<evidence type="ECO:0000313" key="2">
    <source>
        <dbReference type="Proteomes" id="UP000660381"/>
    </source>
</evidence>
<reference evidence="1 2" key="1">
    <citation type="journal article" date="2020" name="ISME J.">
        <title>Comparative genomics reveals insights into cyanobacterial evolution and habitat adaptation.</title>
        <authorList>
            <person name="Chen M.Y."/>
            <person name="Teng W.K."/>
            <person name="Zhao L."/>
            <person name="Hu C.X."/>
            <person name="Zhou Y.K."/>
            <person name="Han B.P."/>
            <person name="Song L.R."/>
            <person name="Shu W.S."/>
        </authorList>
    </citation>
    <scope>NUCLEOTIDE SEQUENCE [LARGE SCALE GENOMIC DNA]</scope>
    <source>
        <strain evidence="1 2">FACHB-362</strain>
    </source>
</reference>
<dbReference type="EMBL" id="JACJTQ010000003">
    <property type="protein sequence ID" value="MBD2690842.1"/>
    <property type="molecule type" value="Genomic_DNA"/>
</dbReference>
<gene>
    <name evidence="1" type="ORF">H6G68_03565</name>
</gene>
<dbReference type="Proteomes" id="UP000660381">
    <property type="component" value="Unassembled WGS sequence"/>
</dbReference>
<name>A0ABR8IXQ7_9NOST</name>
<dbReference type="RefSeq" id="WP_190905386.1">
    <property type="nucleotide sequence ID" value="NZ_JACJTQ010000003.1"/>
</dbReference>
<protein>
    <submittedName>
        <fullName evidence="1">Uncharacterized protein</fullName>
    </submittedName>
</protein>
<proteinExistence type="predicted"/>
<sequence length="129" mass="13958">MEPLTAGAIPTERFAIAFLALLGEKTLEKTVEISIGKAFDYVLKLLKRKSPETAADIEAAAADEEIKVALEDLAANAKTANPELEKAIQELIEIVKTQCQTTPVENWQGINTKGGTVNISSPQFNFGQK</sequence>
<organism evidence="1 2">
    <name type="scientific">Anabaena catenula FACHB-362</name>
    <dbReference type="NCBI Taxonomy" id="2692877"/>
    <lineage>
        <taxon>Bacteria</taxon>
        <taxon>Bacillati</taxon>
        <taxon>Cyanobacteriota</taxon>
        <taxon>Cyanophyceae</taxon>
        <taxon>Nostocales</taxon>
        <taxon>Nostocaceae</taxon>
        <taxon>Anabaena</taxon>
    </lineage>
</organism>
<accession>A0ABR8IXQ7</accession>
<comment type="caution">
    <text evidence="1">The sequence shown here is derived from an EMBL/GenBank/DDBJ whole genome shotgun (WGS) entry which is preliminary data.</text>
</comment>